<feature type="transmembrane region" description="Helical" evidence="1">
    <location>
        <begin position="179"/>
        <end position="198"/>
    </location>
</feature>
<dbReference type="PANTHER" id="PTHR23028">
    <property type="entry name" value="ACETYLTRANSFERASE"/>
    <property type="match status" value="1"/>
</dbReference>
<feature type="transmembrane region" description="Helical" evidence="1">
    <location>
        <begin position="322"/>
        <end position="344"/>
    </location>
</feature>
<feature type="transmembrane region" description="Helical" evidence="1">
    <location>
        <begin position="238"/>
        <end position="257"/>
    </location>
</feature>
<feature type="transmembrane region" description="Helical" evidence="1">
    <location>
        <begin position="62"/>
        <end position="79"/>
    </location>
</feature>
<dbReference type="Pfam" id="PF01757">
    <property type="entry name" value="Acyl_transf_3"/>
    <property type="match status" value="1"/>
</dbReference>
<keyword evidence="1" id="KW-0812">Transmembrane</keyword>
<keyword evidence="1" id="KW-1133">Transmembrane helix</keyword>
<dbReference type="GO" id="GO:0000271">
    <property type="term" value="P:polysaccharide biosynthetic process"/>
    <property type="evidence" value="ECO:0007669"/>
    <property type="project" value="TreeGrafter"/>
</dbReference>
<reference evidence="3" key="1">
    <citation type="submission" date="2014-04" db="EMBL/GenBank/DDBJ databases">
        <authorList>
            <person name="Harrison E."/>
        </authorList>
    </citation>
    <scope>NUCLEOTIDE SEQUENCE</scope>
    <source>
        <strain evidence="3">6115</strain>
    </source>
</reference>
<proteinExistence type="predicted"/>
<reference evidence="3" key="2">
    <citation type="journal article" date="2015" name="Sci. Rep.">
        <title>Genetic analysis of capsular polysaccharide synthesis gene clusters in 79 capsular types of Klebsiella spp.</title>
        <authorList>
            <person name="Pan Y.J."/>
            <person name="Lin T.L."/>
            <person name="Chen C.T."/>
            <person name="Chen Y.Y."/>
            <person name="Hsieh P.F."/>
            <person name="Hsu C.R."/>
            <person name="Wu M.C."/>
            <person name="Wang J.T."/>
        </authorList>
    </citation>
    <scope>NUCLEOTIDE SEQUENCE</scope>
    <source>
        <strain evidence="3">6115</strain>
    </source>
</reference>
<keyword evidence="1" id="KW-0472">Membrane</keyword>
<dbReference type="AlphaFoldDB" id="A0A0P0YRX9"/>
<dbReference type="PANTHER" id="PTHR23028:SF53">
    <property type="entry name" value="ACYL_TRANSF_3 DOMAIN-CONTAINING PROTEIN"/>
    <property type="match status" value="1"/>
</dbReference>
<feature type="transmembrane region" description="Helical" evidence="1">
    <location>
        <begin position="263"/>
        <end position="283"/>
    </location>
</feature>
<feature type="transmembrane region" description="Helical" evidence="1">
    <location>
        <begin position="295"/>
        <end position="316"/>
    </location>
</feature>
<name>A0A0P0YRX9_9ENTR</name>
<dbReference type="InterPro" id="IPR050879">
    <property type="entry name" value="Acyltransferase_3"/>
</dbReference>
<feature type="transmembrane region" description="Helical" evidence="1">
    <location>
        <begin position="204"/>
        <end position="226"/>
    </location>
</feature>
<gene>
    <name evidence="3" type="primary">wclK</name>
</gene>
<dbReference type="EMBL" id="AB924586">
    <property type="protein sequence ID" value="BAT23918.1"/>
    <property type="molecule type" value="Genomic_DNA"/>
</dbReference>
<accession>A0A0P0YRX9</accession>
<sequence>MKHTNYIIEDYMRDRIDGLQSLRAVASMLVVIDHIITQLLYYKTYGEVYDKILGNIKILGDMGVYVFFILSGYIMLFSTQKKRGPYDAMIFLKKRFLRIYPVYWFWLSFLLVLWAIGLALKQHYFGIERIISSYLLLPYSPGNEEKINPILSQGWTLIYEMAFYVVFSLTIFFKRKENIAFFTVGFGFILINLVGYLFKEVSSSIYIFFFSWYFYLFLLGMVIYLIQDKIAIAINIPIIQLLLIVIIAVLLVDLLFLNNFNKTIEAIVLAFFLFLLFLIKNVTSKMLRALGDSSYSLYLSHGIIAMFYGMLVKKIIANDVIALMLVIPFTIASIIFGHIAYLTIEKKINNYTTSKKDAYK</sequence>
<evidence type="ECO:0000259" key="2">
    <source>
        <dbReference type="Pfam" id="PF01757"/>
    </source>
</evidence>
<protein>
    <submittedName>
        <fullName evidence="3">Glycosyl transferase</fullName>
    </submittedName>
</protein>
<feature type="domain" description="Acyltransferase 3" evidence="2">
    <location>
        <begin position="18"/>
        <end position="336"/>
    </location>
</feature>
<dbReference type="GO" id="GO:0016747">
    <property type="term" value="F:acyltransferase activity, transferring groups other than amino-acyl groups"/>
    <property type="evidence" value="ECO:0007669"/>
    <property type="project" value="InterPro"/>
</dbReference>
<feature type="transmembrane region" description="Helical" evidence="1">
    <location>
        <begin position="150"/>
        <end position="172"/>
    </location>
</feature>
<organism evidence="3">
    <name type="scientific">Klebsiella sp. 6115</name>
    <dbReference type="NCBI Taxonomy" id="1497823"/>
    <lineage>
        <taxon>Bacteria</taxon>
        <taxon>Pseudomonadati</taxon>
        <taxon>Pseudomonadota</taxon>
        <taxon>Gammaproteobacteria</taxon>
        <taxon>Enterobacterales</taxon>
        <taxon>Enterobacteriaceae</taxon>
        <taxon>Klebsiella/Raoultella group</taxon>
        <taxon>Klebsiella</taxon>
    </lineage>
</organism>
<evidence type="ECO:0000256" key="1">
    <source>
        <dbReference type="SAM" id="Phobius"/>
    </source>
</evidence>
<evidence type="ECO:0000313" key="3">
    <source>
        <dbReference type="EMBL" id="BAT23918.1"/>
    </source>
</evidence>
<keyword evidence="3" id="KW-0808">Transferase</keyword>
<feature type="transmembrane region" description="Helical" evidence="1">
    <location>
        <begin position="100"/>
        <end position="120"/>
    </location>
</feature>
<feature type="transmembrane region" description="Helical" evidence="1">
    <location>
        <begin position="21"/>
        <end position="42"/>
    </location>
</feature>
<dbReference type="InterPro" id="IPR002656">
    <property type="entry name" value="Acyl_transf_3_dom"/>
</dbReference>
<dbReference type="GO" id="GO:0016020">
    <property type="term" value="C:membrane"/>
    <property type="evidence" value="ECO:0007669"/>
    <property type="project" value="TreeGrafter"/>
</dbReference>